<evidence type="ECO:0000313" key="2">
    <source>
        <dbReference type="EMBL" id="TDE01446.1"/>
    </source>
</evidence>
<gene>
    <name evidence="2" type="ORF">E0F98_15015</name>
</gene>
<sequence>MIPCLSKTLFGVECLGCGFQRSLLLLFKGDITSSFQMYPALFTSLLFLGLLGFHFIYKGIISQKLIVIVALINVLFMVAGYFYKHY</sequence>
<dbReference type="EMBL" id="SMFO01000016">
    <property type="protein sequence ID" value="TDE01446.1"/>
    <property type="molecule type" value="Genomic_DNA"/>
</dbReference>
<accession>A0A4R5CN53</accession>
<proteinExistence type="predicted"/>
<dbReference type="Proteomes" id="UP000294597">
    <property type="component" value="Unassembled WGS sequence"/>
</dbReference>
<keyword evidence="1" id="KW-0472">Membrane</keyword>
<keyword evidence="1" id="KW-0812">Transmembrane</keyword>
<evidence type="ECO:0000313" key="3">
    <source>
        <dbReference type="Proteomes" id="UP000294597"/>
    </source>
</evidence>
<organism evidence="2 3">
    <name type="scientific">Flavobacterium hiemivividum</name>
    <dbReference type="NCBI Taxonomy" id="2541734"/>
    <lineage>
        <taxon>Bacteria</taxon>
        <taxon>Pseudomonadati</taxon>
        <taxon>Bacteroidota</taxon>
        <taxon>Flavobacteriia</taxon>
        <taxon>Flavobacteriales</taxon>
        <taxon>Flavobacteriaceae</taxon>
        <taxon>Flavobacterium</taxon>
    </lineage>
</organism>
<comment type="caution">
    <text evidence="2">The sequence shown here is derived from an EMBL/GenBank/DDBJ whole genome shotgun (WGS) entry which is preliminary data.</text>
</comment>
<dbReference type="InterPro" id="IPR021215">
    <property type="entry name" value="DUF2752"/>
</dbReference>
<name>A0A4R5CN53_9FLAO</name>
<keyword evidence="1" id="KW-1133">Transmembrane helix</keyword>
<evidence type="ECO:0000256" key="1">
    <source>
        <dbReference type="SAM" id="Phobius"/>
    </source>
</evidence>
<keyword evidence="3" id="KW-1185">Reference proteome</keyword>
<dbReference type="AlphaFoldDB" id="A0A4R5CN53"/>
<reference evidence="2 3" key="1">
    <citation type="submission" date="2019-03" db="EMBL/GenBank/DDBJ databases">
        <title>Flavobacterium TSA-D2 sp. nov., isolated from arctic soil.</title>
        <authorList>
            <person name="Chaudhary D.K."/>
        </authorList>
    </citation>
    <scope>NUCLEOTIDE SEQUENCE [LARGE SCALE GENOMIC DNA]</scope>
    <source>
        <strain evidence="2 3">TSA-D2</strain>
    </source>
</reference>
<feature type="transmembrane region" description="Helical" evidence="1">
    <location>
        <begin position="65"/>
        <end position="83"/>
    </location>
</feature>
<protein>
    <submittedName>
        <fullName evidence="2">DUF2752 domain-containing protein</fullName>
    </submittedName>
</protein>
<feature type="transmembrane region" description="Helical" evidence="1">
    <location>
        <begin position="35"/>
        <end position="53"/>
    </location>
</feature>
<dbReference type="RefSeq" id="WP_132112934.1">
    <property type="nucleotide sequence ID" value="NZ_SMFO01000016.1"/>
</dbReference>
<dbReference type="Pfam" id="PF10825">
    <property type="entry name" value="DUF2752"/>
    <property type="match status" value="1"/>
</dbReference>